<evidence type="ECO:0000313" key="2">
    <source>
        <dbReference type="Proteomes" id="UP000324705"/>
    </source>
</evidence>
<dbReference type="AlphaFoldDB" id="A0A9R1RLU8"/>
<keyword evidence="2" id="KW-1185">Reference proteome</keyword>
<dbReference type="Gramene" id="TRITD2Bv1G118510.1">
    <property type="protein sequence ID" value="TRITD2Bv1G118510.1"/>
    <property type="gene ID" value="TRITD2Bv1G118510"/>
</dbReference>
<gene>
    <name evidence="1" type="ORF">TRITD_2Bv1G118510</name>
</gene>
<organism evidence="1 2">
    <name type="scientific">Triticum turgidum subsp. durum</name>
    <name type="common">Durum wheat</name>
    <name type="synonym">Triticum durum</name>
    <dbReference type="NCBI Taxonomy" id="4567"/>
    <lineage>
        <taxon>Eukaryota</taxon>
        <taxon>Viridiplantae</taxon>
        <taxon>Streptophyta</taxon>
        <taxon>Embryophyta</taxon>
        <taxon>Tracheophyta</taxon>
        <taxon>Spermatophyta</taxon>
        <taxon>Magnoliopsida</taxon>
        <taxon>Liliopsida</taxon>
        <taxon>Poales</taxon>
        <taxon>Poaceae</taxon>
        <taxon>BOP clade</taxon>
        <taxon>Pooideae</taxon>
        <taxon>Triticodae</taxon>
        <taxon>Triticeae</taxon>
        <taxon>Triticinae</taxon>
        <taxon>Triticum</taxon>
    </lineage>
</organism>
<proteinExistence type="predicted"/>
<dbReference type="Proteomes" id="UP000324705">
    <property type="component" value="Chromosome 2B"/>
</dbReference>
<sequence>MVPRANGGRLASVDRSVSLAVDGSCVYAQDRRSRSSLATHHAAIFFPPAVMSPVAAAPSAVATSACRSQQSSALASLAFSTVLLHQLLRCP</sequence>
<name>A0A9R1RLU8_TRITD</name>
<accession>A0A9R1RLU8</accession>
<reference evidence="1 2" key="1">
    <citation type="submission" date="2017-09" db="EMBL/GenBank/DDBJ databases">
        <authorList>
            <consortium name="International Durum Wheat Genome Sequencing Consortium (IDWGSC)"/>
            <person name="Milanesi L."/>
        </authorList>
    </citation>
    <scope>NUCLEOTIDE SEQUENCE [LARGE SCALE GENOMIC DNA]</scope>
    <source>
        <strain evidence="2">cv. Svevo</strain>
    </source>
</reference>
<protein>
    <submittedName>
        <fullName evidence="1">Uncharacterized protein</fullName>
    </submittedName>
</protein>
<evidence type="ECO:0000313" key="1">
    <source>
        <dbReference type="EMBL" id="VAH46029.1"/>
    </source>
</evidence>
<dbReference type="EMBL" id="LT934114">
    <property type="protein sequence ID" value="VAH46029.1"/>
    <property type="molecule type" value="Genomic_DNA"/>
</dbReference>